<organism evidence="3 4">
    <name type="scientific">Streptomyces ramulosus</name>
    <dbReference type="NCBI Taxonomy" id="47762"/>
    <lineage>
        <taxon>Bacteria</taxon>
        <taxon>Bacillati</taxon>
        <taxon>Actinomycetota</taxon>
        <taxon>Actinomycetes</taxon>
        <taxon>Kitasatosporales</taxon>
        <taxon>Streptomycetaceae</taxon>
        <taxon>Streptomyces</taxon>
    </lineage>
</organism>
<feature type="domain" description="DUF7144" evidence="2">
    <location>
        <begin position="29"/>
        <end position="141"/>
    </location>
</feature>
<proteinExistence type="predicted"/>
<keyword evidence="1" id="KW-1133">Transmembrane helix</keyword>
<dbReference type="Proteomes" id="UP001596241">
    <property type="component" value="Unassembled WGS sequence"/>
</dbReference>
<reference evidence="4" key="1">
    <citation type="journal article" date="2019" name="Int. J. Syst. Evol. Microbiol.">
        <title>The Global Catalogue of Microorganisms (GCM) 10K type strain sequencing project: providing services to taxonomists for standard genome sequencing and annotation.</title>
        <authorList>
            <consortium name="The Broad Institute Genomics Platform"/>
            <consortium name="The Broad Institute Genome Sequencing Center for Infectious Disease"/>
            <person name="Wu L."/>
            <person name="Ma J."/>
        </authorList>
    </citation>
    <scope>NUCLEOTIDE SEQUENCE [LARGE SCALE GENOMIC DNA]</scope>
    <source>
        <strain evidence="4">CGMCC 1.15809</strain>
    </source>
</reference>
<dbReference type="EMBL" id="JBHSPW010000012">
    <property type="protein sequence ID" value="MFC5895984.1"/>
    <property type="molecule type" value="Genomic_DNA"/>
</dbReference>
<sequence length="147" mass="15842">MAHTATPHNHPQHGAEPDSTTRAWAVGGTVFAGIVLIVGGVLDILKGITALSSDAIYTAVNQYVYRFDLTAWGWVLVALGVVAVITGLGLLTDAMWARILGVMMASLSLIANFMWLPYQPLWAIISIALAAWVIWALCAHRPQHPTL</sequence>
<accession>A0ABW1FRV7</accession>
<dbReference type="Pfam" id="PF23636">
    <property type="entry name" value="DUF7144"/>
    <property type="match status" value="1"/>
</dbReference>
<feature type="transmembrane region" description="Helical" evidence="1">
    <location>
        <begin position="71"/>
        <end position="91"/>
    </location>
</feature>
<dbReference type="RefSeq" id="WP_345089532.1">
    <property type="nucleotide sequence ID" value="NZ_BAAAWG010000015.1"/>
</dbReference>
<keyword evidence="1" id="KW-0812">Transmembrane</keyword>
<feature type="transmembrane region" description="Helical" evidence="1">
    <location>
        <begin position="121"/>
        <end position="139"/>
    </location>
</feature>
<keyword evidence="1" id="KW-0472">Membrane</keyword>
<keyword evidence="4" id="KW-1185">Reference proteome</keyword>
<name>A0ABW1FRV7_9ACTN</name>
<dbReference type="InterPro" id="IPR055568">
    <property type="entry name" value="DUF7144"/>
</dbReference>
<comment type="caution">
    <text evidence="3">The sequence shown here is derived from an EMBL/GenBank/DDBJ whole genome shotgun (WGS) entry which is preliminary data.</text>
</comment>
<evidence type="ECO:0000313" key="4">
    <source>
        <dbReference type="Proteomes" id="UP001596241"/>
    </source>
</evidence>
<feature type="transmembrane region" description="Helical" evidence="1">
    <location>
        <begin position="23"/>
        <end position="42"/>
    </location>
</feature>
<evidence type="ECO:0000256" key="1">
    <source>
        <dbReference type="SAM" id="Phobius"/>
    </source>
</evidence>
<gene>
    <name evidence="3" type="ORF">ACFP3M_24635</name>
</gene>
<feature type="transmembrane region" description="Helical" evidence="1">
    <location>
        <begin position="96"/>
        <end position="115"/>
    </location>
</feature>
<evidence type="ECO:0000313" key="3">
    <source>
        <dbReference type="EMBL" id="MFC5895984.1"/>
    </source>
</evidence>
<evidence type="ECO:0000259" key="2">
    <source>
        <dbReference type="Pfam" id="PF23636"/>
    </source>
</evidence>
<protein>
    <recommendedName>
        <fullName evidence="2">DUF7144 domain-containing protein</fullName>
    </recommendedName>
</protein>